<dbReference type="OrthoDB" id="9802127at2"/>
<protein>
    <submittedName>
        <fullName evidence="7">Sulfate transport system substrate-binding protein</fullName>
    </submittedName>
</protein>
<proteinExistence type="inferred from homology"/>
<reference evidence="7 8" key="1">
    <citation type="submission" date="2016-10" db="EMBL/GenBank/DDBJ databases">
        <authorList>
            <person name="de Groot N.N."/>
        </authorList>
    </citation>
    <scope>NUCLEOTIDE SEQUENCE [LARGE SCALE GENOMIC DNA]</scope>
    <source>
        <strain evidence="7 8">DSM 15123</strain>
    </source>
</reference>
<dbReference type="GO" id="GO:0042597">
    <property type="term" value="C:periplasmic space"/>
    <property type="evidence" value="ECO:0007669"/>
    <property type="project" value="UniProtKB-SubCell"/>
</dbReference>
<dbReference type="STRING" id="1121117.SAMN02745977_02071"/>
<sequence length="362" mass="38802">MTISFQRRPVVAFLTGSLITLAAGTLAGCGKNAPDTAASGSASAAAGNTAAADANKLLNVSYDVSREFYKDINAAYLPVANKDGGKLEIQQSHGGSSKQVRGVAEGLQADVVTMNQASDIDFLAGKGLVDKDWAKKFPDNAVPNTSLSVILVRKGNPKQIHDWADLAKAGVQPIIPNPKVTGNGRYTWVAIWGAALKSGNNEAQAAELTGKVFAQVPVLDGGGRAATTTFAQRNIGDALVTFESEVPLIQREFGDNFEVIYPKWTVLAENPVAIVNSVVDKKGTRQAATDYLNWLWSPEAQEIAAKHHLRPRNAEVLAKHAKDFPQQQTFTVDELFGGWSNALKVHFSDGGTYDKAMAQRRK</sequence>
<evidence type="ECO:0000256" key="3">
    <source>
        <dbReference type="ARBA" id="ARBA00022448"/>
    </source>
</evidence>
<keyword evidence="8" id="KW-1185">Reference proteome</keyword>
<dbReference type="PANTHER" id="PTHR30368">
    <property type="entry name" value="SULFATE-BINDING PROTEIN"/>
    <property type="match status" value="1"/>
</dbReference>
<dbReference type="Proteomes" id="UP000199531">
    <property type="component" value="Unassembled WGS sequence"/>
</dbReference>
<evidence type="ECO:0000256" key="6">
    <source>
        <dbReference type="SAM" id="SignalP"/>
    </source>
</evidence>
<comment type="similarity">
    <text evidence="2">Belongs to the prokaryotic sulfate-binding protein family.</text>
</comment>
<dbReference type="PROSITE" id="PS51257">
    <property type="entry name" value="PROKAR_LIPOPROTEIN"/>
    <property type="match status" value="1"/>
</dbReference>
<feature type="signal peptide" evidence="6">
    <location>
        <begin position="1"/>
        <end position="22"/>
    </location>
</feature>
<dbReference type="Pfam" id="PF13531">
    <property type="entry name" value="SBP_bac_11"/>
    <property type="match status" value="1"/>
</dbReference>
<organism evidence="7 8">
    <name type="scientific">Brachymonas denitrificans DSM 15123</name>
    <dbReference type="NCBI Taxonomy" id="1121117"/>
    <lineage>
        <taxon>Bacteria</taxon>
        <taxon>Pseudomonadati</taxon>
        <taxon>Pseudomonadota</taxon>
        <taxon>Betaproteobacteria</taxon>
        <taxon>Burkholderiales</taxon>
        <taxon>Comamonadaceae</taxon>
        <taxon>Brachymonas</taxon>
    </lineage>
</organism>
<name>A0A1H8JKE5_9BURK</name>
<dbReference type="NCBIfam" id="NF008106">
    <property type="entry name" value="PRK10852.1"/>
    <property type="match status" value="1"/>
</dbReference>
<dbReference type="NCBIfam" id="NF008022">
    <property type="entry name" value="PRK10752.1"/>
    <property type="match status" value="1"/>
</dbReference>
<feature type="chain" id="PRO_5011571109" evidence="6">
    <location>
        <begin position="23"/>
        <end position="362"/>
    </location>
</feature>
<comment type="subcellular location">
    <subcellularLocation>
        <location evidence="1">Periplasm</location>
    </subcellularLocation>
</comment>
<dbReference type="RefSeq" id="WP_091817547.1">
    <property type="nucleotide sequence ID" value="NZ_FOCW01000007.1"/>
</dbReference>
<dbReference type="EMBL" id="FOCW01000007">
    <property type="protein sequence ID" value="SEN80708.1"/>
    <property type="molecule type" value="Genomic_DNA"/>
</dbReference>
<keyword evidence="4 6" id="KW-0732">Signal</keyword>
<evidence type="ECO:0000256" key="4">
    <source>
        <dbReference type="ARBA" id="ARBA00022729"/>
    </source>
</evidence>
<dbReference type="PANTHER" id="PTHR30368:SF2">
    <property type="entry name" value="SULFATE-BINDING PROTEIN"/>
    <property type="match status" value="1"/>
</dbReference>
<keyword evidence="3" id="KW-0813">Transport</keyword>
<evidence type="ECO:0000256" key="1">
    <source>
        <dbReference type="ARBA" id="ARBA00004418"/>
    </source>
</evidence>
<evidence type="ECO:0000313" key="7">
    <source>
        <dbReference type="EMBL" id="SEN80708.1"/>
    </source>
</evidence>
<accession>A0A1H8JKE5</accession>
<evidence type="ECO:0000256" key="2">
    <source>
        <dbReference type="ARBA" id="ARBA00006099"/>
    </source>
</evidence>
<dbReference type="GO" id="GO:0140104">
    <property type="term" value="F:molecular carrier activity"/>
    <property type="evidence" value="ECO:0007669"/>
    <property type="project" value="InterPro"/>
</dbReference>
<dbReference type="AlphaFoldDB" id="A0A1H8JKE5"/>
<evidence type="ECO:0000256" key="5">
    <source>
        <dbReference type="ARBA" id="ARBA00022764"/>
    </source>
</evidence>
<dbReference type="SUPFAM" id="SSF53850">
    <property type="entry name" value="Periplasmic binding protein-like II"/>
    <property type="match status" value="1"/>
</dbReference>
<dbReference type="InterPro" id="IPR005669">
    <property type="entry name" value="Thiosulph/SO4-bd"/>
</dbReference>
<dbReference type="GO" id="GO:1902358">
    <property type="term" value="P:sulfate transmembrane transport"/>
    <property type="evidence" value="ECO:0007669"/>
    <property type="project" value="InterPro"/>
</dbReference>
<dbReference type="NCBIfam" id="TIGR00971">
    <property type="entry name" value="3a0106s03"/>
    <property type="match status" value="1"/>
</dbReference>
<keyword evidence="5" id="KW-0574">Periplasm</keyword>
<dbReference type="Gene3D" id="3.40.190.10">
    <property type="entry name" value="Periplasmic binding protein-like II"/>
    <property type="match status" value="2"/>
</dbReference>
<gene>
    <name evidence="7" type="ORF">SAMN02745977_02071</name>
</gene>
<evidence type="ECO:0000313" key="8">
    <source>
        <dbReference type="Proteomes" id="UP000199531"/>
    </source>
</evidence>
<dbReference type="CDD" id="cd01005">
    <property type="entry name" value="PBP2_CysP"/>
    <property type="match status" value="1"/>
</dbReference>